<evidence type="ECO:0000256" key="4">
    <source>
        <dbReference type="ARBA" id="ARBA00010617"/>
    </source>
</evidence>
<evidence type="ECO:0000256" key="10">
    <source>
        <dbReference type="ARBA" id="ARBA00023004"/>
    </source>
</evidence>
<proteinExistence type="inferred from homology"/>
<evidence type="ECO:0000313" key="16">
    <source>
        <dbReference type="EMBL" id="VEN42417.1"/>
    </source>
</evidence>
<keyword evidence="9 14" id="KW-0560">Oxidoreductase</keyword>
<protein>
    <recommendedName>
        <fullName evidence="18">Cytochrome P450</fullName>
    </recommendedName>
</protein>
<dbReference type="SUPFAM" id="SSF48264">
    <property type="entry name" value="Cytochrome P450"/>
    <property type="match status" value="1"/>
</dbReference>
<dbReference type="GO" id="GO:0020037">
    <property type="term" value="F:heme binding"/>
    <property type="evidence" value="ECO:0007669"/>
    <property type="project" value="InterPro"/>
</dbReference>
<keyword evidence="7" id="KW-0256">Endoplasmic reticulum</keyword>
<evidence type="ECO:0000256" key="1">
    <source>
        <dbReference type="ARBA" id="ARBA00001971"/>
    </source>
</evidence>
<organism evidence="16 17">
    <name type="scientific">Callosobruchus maculatus</name>
    <name type="common">Southern cowpea weevil</name>
    <name type="synonym">Pulse bruchid</name>
    <dbReference type="NCBI Taxonomy" id="64391"/>
    <lineage>
        <taxon>Eukaryota</taxon>
        <taxon>Metazoa</taxon>
        <taxon>Ecdysozoa</taxon>
        <taxon>Arthropoda</taxon>
        <taxon>Hexapoda</taxon>
        <taxon>Insecta</taxon>
        <taxon>Pterygota</taxon>
        <taxon>Neoptera</taxon>
        <taxon>Endopterygota</taxon>
        <taxon>Coleoptera</taxon>
        <taxon>Polyphaga</taxon>
        <taxon>Cucujiformia</taxon>
        <taxon>Chrysomeloidea</taxon>
        <taxon>Chrysomelidae</taxon>
        <taxon>Bruchinae</taxon>
        <taxon>Bruchini</taxon>
        <taxon>Callosobruchus</taxon>
    </lineage>
</organism>
<dbReference type="InterPro" id="IPR002401">
    <property type="entry name" value="Cyt_P450_E_grp-I"/>
</dbReference>
<dbReference type="GO" id="GO:0005789">
    <property type="term" value="C:endoplasmic reticulum membrane"/>
    <property type="evidence" value="ECO:0007669"/>
    <property type="project" value="UniProtKB-SubCell"/>
</dbReference>
<dbReference type="FunFam" id="1.10.630.10:FF:000042">
    <property type="entry name" value="Cytochrome P450"/>
    <property type="match status" value="1"/>
</dbReference>
<comment type="cofactor">
    <cofactor evidence="1 13">
        <name>heme</name>
        <dbReference type="ChEBI" id="CHEBI:30413"/>
    </cofactor>
</comment>
<gene>
    <name evidence="16" type="ORF">CALMAC_LOCUS5908</name>
</gene>
<evidence type="ECO:0000256" key="3">
    <source>
        <dbReference type="ARBA" id="ARBA00004406"/>
    </source>
</evidence>
<evidence type="ECO:0000256" key="11">
    <source>
        <dbReference type="ARBA" id="ARBA00023033"/>
    </source>
</evidence>
<keyword evidence="6 13" id="KW-0479">Metal-binding</keyword>
<keyword evidence="17" id="KW-1185">Reference proteome</keyword>
<dbReference type="PROSITE" id="PS00086">
    <property type="entry name" value="CYTOCHROME_P450"/>
    <property type="match status" value="1"/>
</dbReference>
<evidence type="ECO:0000256" key="7">
    <source>
        <dbReference type="ARBA" id="ARBA00022824"/>
    </source>
</evidence>
<sequence length="560" mass="64389">MLVSCMQNSSSRWWMHSLVYPVFSVYVSKCSSVSPVQWETAMRAVYRISNMDPCGVVIGSIYINHNLAISVSLVAVFLTLAAVFVKWCYGFWKRKGVPGPEPRLPFGNIKDFILKRKTLGEIWKKIYFDLKAKGHKFGGVYQMFTPALVVVDIELVKRILQVDFQHFWGHGAFINDKDNLSFHLFNLEGPRWKRDRAKLSPTFTSGKMKMMFQLIVSCTDELTKVLDETSLKNPVDIKDIMSRFTTDVIGSCAFGIECNSLKDPNDDFRKYGRKVTDQLNVEGTVRQFIPLFVPHSLLHLINFHCQNRSIGSFYNRMVKATVNYRKDNNVVRKDFMQLLIELTEGEDPLSIDDIVAECFLFFVAGFETSSSAISFACYELSQHPEIQEKVRDEIETTLERHEGKLSYEAVMEMTYMDKVVYEALRKYPALPFLFRMCSKTYTIPDTDITVEEGTRVFIPALGIHYDPEFYPDPEKFDPERFSEENKATRPNFTWLPFGEGPRICIGMRFGLLQTKLGLCTLLRKYKFTLNKKTKTPLVFSKAGILTSPEGSIWVDLEGIQ</sequence>
<evidence type="ECO:0000256" key="14">
    <source>
        <dbReference type="RuleBase" id="RU000461"/>
    </source>
</evidence>
<feature type="binding site" description="axial binding residue" evidence="13">
    <location>
        <position position="504"/>
    </location>
    <ligand>
        <name>heme</name>
        <dbReference type="ChEBI" id="CHEBI:30413"/>
    </ligand>
    <ligandPart>
        <name>Fe</name>
        <dbReference type="ChEBI" id="CHEBI:18248"/>
    </ligandPart>
</feature>
<dbReference type="OrthoDB" id="2789670at2759"/>
<evidence type="ECO:0000256" key="9">
    <source>
        <dbReference type="ARBA" id="ARBA00023002"/>
    </source>
</evidence>
<dbReference type="InterPro" id="IPR001128">
    <property type="entry name" value="Cyt_P450"/>
</dbReference>
<dbReference type="EMBL" id="CAACVG010006899">
    <property type="protein sequence ID" value="VEN42417.1"/>
    <property type="molecule type" value="Genomic_DNA"/>
</dbReference>
<keyword evidence="12 15" id="KW-0472">Membrane</keyword>
<dbReference type="GO" id="GO:0016705">
    <property type="term" value="F:oxidoreductase activity, acting on paired donors, with incorporation or reduction of molecular oxygen"/>
    <property type="evidence" value="ECO:0007669"/>
    <property type="project" value="InterPro"/>
</dbReference>
<dbReference type="InterPro" id="IPR017972">
    <property type="entry name" value="Cyt_P450_CS"/>
</dbReference>
<evidence type="ECO:0000256" key="13">
    <source>
        <dbReference type="PIRSR" id="PIRSR602401-1"/>
    </source>
</evidence>
<name>A0A653C3A0_CALMS</name>
<keyword evidence="5 13" id="KW-0349">Heme</keyword>
<feature type="transmembrane region" description="Helical" evidence="15">
    <location>
        <begin position="67"/>
        <end position="85"/>
    </location>
</feature>
<dbReference type="Proteomes" id="UP000410492">
    <property type="component" value="Unassembled WGS sequence"/>
</dbReference>
<dbReference type="Gene3D" id="1.10.630.10">
    <property type="entry name" value="Cytochrome P450"/>
    <property type="match status" value="1"/>
</dbReference>
<evidence type="ECO:0000256" key="8">
    <source>
        <dbReference type="ARBA" id="ARBA00022848"/>
    </source>
</evidence>
<evidence type="ECO:0000256" key="5">
    <source>
        <dbReference type="ARBA" id="ARBA00022617"/>
    </source>
</evidence>
<dbReference type="InterPro" id="IPR036396">
    <property type="entry name" value="Cyt_P450_sf"/>
</dbReference>
<dbReference type="GO" id="GO:0004497">
    <property type="term" value="F:monooxygenase activity"/>
    <property type="evidence" value="ECO:0007669"/>
    <property type="project" value="UniProtKB-KW"/>
</dbReference>
<dbReference type="GO" id="GO:0005506">
    <property type="term" value="F:iron ion binding"/>
    <property type="evidence" value="ECO:0007669"/>
    <property type="project" value="InterPro"/>
</dbReference>
<dbReference type="AlphaFoldDB" id="A0A653C3A0"/>
<keyword evidence="11 14" id="KW-0503">Monooxygenase</keyword>
<evidence type="ECO:0000256" key="12">
    <source>
        <dbReference type="ARBA" id="ARBA00023136"/>
    </source>
</evidence>
<dbReference type="PANTHER" id="PTHR24292:SF100">
    <property type="entry name" value="CYTOCHROME P450 6A16, ISOFORM B-RELATED"/>
    <property type="match status" value="1"/>
</dbReference>
<evidence type="ECO:0000256" key="6">
    <source>
        <dbReference type="ARBA" id="ARBA00022723"/>
    </source>
</evidence>
<dbReference type="PANTHER" id="PTHR24292">
    <property type="entry name" value="CYTOCHROME P450"/>
    <property type="match status" value="1"/>
</dbReference>
<dbReference type="PRINTS" id="PR00385">
    <property type="entry name" value="P450"/>
</dbReference>
<evidence type="ECO:0000256" key="15">
    <source>
        <dbReference type="SAM" id="Phobius"/>
    </source>
</evidence>
<keyword evidence="15" id="KW-1133">Transmembrane helix</keyword>
<keyword evidence="15" id="KW-0812">Transmembrane</keyword>
<comment type="subcellular location">
    <subcellularLocation>
        <location evidence="3">Endoplasmic reticulum membrane</location>
        <topology evidence="3">Peripheral membrane protein</topology>
    </subcellularLocation>
    <subcellularLocation>
        <location evidence="2">Microsome membrane</location>
        <topology evidence="2">Peripheral membrane protein</topology>
    </subcellularLocation>
</comment>
<comment type="similarity">
    <text evidence="4 14">Belongs to the cytochrome P450 family.</text>
</comment>
<dbReference type="CDD" id="cd11056">
    <property type="entry name" value="CYP6-like"/>
    <property type="match status" value="1"/>
</dbReference>
<keyword evidence="8" id="KW-0492">Microsome</keyword>
<evidence type="ECO:0008006" key="18">
    <source>
        <dbReference type="Google" id="ProtNLM"/>
    </source>
</evidence>
<keyword evidence="10 13" id="KW-0408">Iron</keyword>
<dbReference type="Pfam" id="PF00067">
    <property type="entry name" value="p450"/>
    <property type="match status" value="1"/>
</dbReference>
<dbReference type="InterPro" id="IPR050476">
    <property type="entry name" value="Insect_CytP450_Detox"/>
</dbReference>
<evidence type="ECO:0000313" key="17">
    <source>
        <dbReference type="Proteomes" id="UP000410492"/>
    </source>
</evidence>
<reference evidence="16 17" key="1">
    <citation type="submission" date="2019-01" db="EMBL/GenBank/DDBJ databases">
        <authorList>
            <person name="Sayadi A."/>
        </authorList>
    </citation>
    <scope>NUCLEOTIDE SEQUENCE [LARGE SCALE GENOMIC DNA]</scope>
</reference>
<evidence type="ECO:0000256" key="2">
    <source>
        <dbReference type="ARBA" id="ARBA00004174"/>
    </source>
</evidence>
<dbReference type="PRINTS" id="PR00463">
    <property type="entry name" value="EP450I"/>
</dbReference>
<accession>A0A653C3A0</accession>